<evidence type="ECO:0000313" key="1">
    <source>
        <dbReference type="EMBL" id="ODV58547.1"/>
    </source>
</evidence>
<dbReference type="Proteomes" id="UP000095038">
    <property type="component" value="Unassembled WGS sequence"/>
</dbReference>
<keyword evidence="2" id="KW-1185">Reference proteome</keyword>
<dbReference type="EMBL" id="KV454491">
    <property type="protein sequence ID" value="ODV58547.1"/>
    <property type="molecule type" value="Genomic_DNA"/>
</dbReference>
<sequence>MYRRNGESTEHTTKTRNIAITPVITPDVDGVEIPVSNRTRRSAGVSASQINFSQLPVSLSGFLL</sequence>
<dbReference type="RefSeq" id="XP_020044854.1">
    <property type="nucleotide sequence ID" value="XM_020194006.1"/>
</dbReference>
<reference evidence="2" key="1">
    <citation type="submission" date="2016-05" db="EMBL/GenBank/DDBJ databases">
        <title>Comparative genomics of biotechnologically important yeasts.</title>
        <authorList>
            <consortium name="DOE Joint Genome Institute"/>
            <person name="Riley R."/>
            <person name="Haridas S."/>
            <person name="Wolfe K.H."/>
            <person name="Lopes M.R."/>
            <person name="Hittinger C.T."/>
            <person name="Goker M."/>
            <person name="Salamov A."/>
            <person name="Wisecaver J."/>
            <person name="Long T.M."/>
            <person name="Aerts A.L."/>
            <person name="Barry K."/>
            <person name="Choi C."/>
            <person name="Clum A."/>
            <person name="Coughlan A.Y."/>
            <person name="Deshpande S."/>
            <person name="Douglass A.P."/>
            <person name="Hanson S.J."/>
            <person name="Klenk H.-P."/>
            <person name="Labutti K."/>
            <person name="Lapidus A."/>
            <person name="Lindquist E."/>
            <person name="Lipzen A."/>
            <person name="Meier-Kolthoff J.P."/>
            <person name="Ohm R.A."/>
            <person name="Otillar R.P."/>
            <person name="Pangilinan J."/>
            <person name="Peng Y."/>
            <person name="Rokas A."/>
            <person name="Rosa C.A."/>
            <person name="Scheuner C."/>
            <person name="Sibirny A.A."/>
            <person name="Slot J.C."/>
            <person name="Stielow J.B."/>
            <person name="Sun H."/>
            <person name="Kurtzman C.P."/>
            <person name="Blackwell M."/>
            <person name="Grigoriev I.V."/>
            <person name="Jeffries T.W."/>
        </authorList>
    </citation>
    <scope>NUCLEOTIDE SEQUENCE [LARGE SCALE GENOMIC DNA]</scope>
    <source>
        <strain evidence="2">DSM 1968</strain>
    </source>
</reference>
<protein>
    <submittedName>
        <fullName evidence="1">Uncharacterized protein</fullName>
    </submittedName>
</protein>
<dbReference type="GeneID" id="30967642"/>
<proteinExistence type="predicted"/>
<organism evidence="1 2">
    <name type="scientific">Ascoidea rubescens DSM 1968</name>
    <dbReference type="NCBI Taxonomy" id="1344418"/>
    <lineage>
        <taxon>Eukaryota</taxon>
        <taxon>Fungi</taxon>
        <taxon>Dikarya</taxon>
        <taxon>Ascomycota</taxon>
        <taxon>Saccharomycotina</taxon>
        <taxon>Saccharomycetes</taxon>
        <taxon>Ascoideaceae</taxon>
        <taxon>Ascoidea</taxon>
    </lineage>
</organism>
<dbReference type="AlphaFoldDB" id="A0A1D2VAT5"/>
<gene>
    <name evidence="1" type="ORF">ASCRUDRAFT_77799</name>
</gene>
<name>A0A1D2VAT5_9ASCO</name>
<dbReference type="InParanoid" id="A0A1D2VAT5"/>
<accession>A0A1D2VAT5</accession>
<evidence type="ECO:0000313" key="2">
    <source>
        <dbReference type="Proteomes" id="UP000095038"/>
    </source>
</evidence>